<dbReference type="Pfam" id="PF07859">
    <property type="entry name" value="Abhydrolase_3"/>
    <property type="match status" value="1"/>
</dbReference>
<name>A0A1F5L0K8_PENAI</name>
<reference evidence="3 4" key="1">
    <citation type="journal article" date="2016" name="Sci. Rep.">
        <title>Penicillium arizonense, a new, genome sequenced fungal species, reveals a high chemical diversity in secreted metabolites.</title>
        <authorList>
            <person name="Grijseels S."/>
            <person name="Nielsen J.C."/>
            <person name="Randelovic M."/>
            <person name="Nielsen J."/>
            <person name="Nielsen K.F."/>
            <person name="Workman M."/>
            <person name="Frisvad J.C."/>
        </authorList>
    </citation>
    <scope>NUCLEOTIDE SEQUENCE [LARGE SCALE GENOMIC DNA]</scope>
    <source>
        <strain evidence="3 4">CBS 141311</strain>
    </source>
</reference>
<gene>
    <name evidence="3" type="ORF">PENARI_c125G07632</name>
</gene>
<dbReference type="InterPro" id="IPR029058">
    <property type="entry name" value="AB_hydrolase_fold"/>
</dbReference>
<dbReference type="SUPFAM" id="SSF53474">
    <property type="entry name" value="alpha/beta-Hydrolases"/>
    <property type="match status" value="1"/>
</dbReference>
<dbReference type="GO" id="GO:0017000">
    <property type="term" value="P:antibiotic biosynthetic process"/>
    <property type="evidence" value="ECO:0007669"/>
    <property type="project" value="UniProtKB-ARBA"/>
</dbReference>
<dbReference type="InterPro" id="IPR013094">
    <property type="entry name" value="AB_hydrolase_3"/>
</dbReference>
<dbReference type="EMBL" id="LXJU01000125">
    <property type="protein sequence ID" value="OGE46735.1"/>
    <property type="molecule type" value="Genomic_DNA"/>
</dbReference>
<dbReference type="OrthoDB" id="408631at2759"/>
<dbReference type="GO" id="GO:0016787">
    <property type="term" value="F:hydrolase activity"/>
    <property type="evidence" value="ECO:0007669"/>
    <property type="project" value="UniProtKB-KW"/>
</dbReference>
<dbReference type="GO" id="GO:0072330">
    <property type="term" value="P:monocarboxylic acid biosynthetic process"/>
    <property type="evidence" value="ECO:0007669"/>
    <property type="project" value="UniProtKB-ARBA"/>
</dbReference>
<dbReference type="GeneID" id="34582677"/>
<dbReference type="InterPro" id="IPR050300">
    <property type="entry name" value="GDXG_lipolytic_enzyme"/>
</dbReference>
<accession>A0A1F5L0K8</accession>
<keyword evidence="1" id="KW-0378">Hydrolase</keyword>
<comment type="caution">
    <text evidence="3">The sequence shown here is derived from an EMBL/GenBank/DDBJ whole genome shotgun (WGS) entry which is preliminary data.</text>
</comment>
<dbReference type="AlphaFoldDB" id="A0A1F5L0K8"/>
<proteinExistence type="predicted"/>
<dbReference type="STRING" id="1835702.A0A1F5L0K8"/>
<organism evidence="3 4">
    <name type="scientific">Penicillium arizonense</name>
    <dbReference type="NCBI Taxonomy" id="1835702"/>
    <lineage>
        <taxon>Eukaryota</taxon>
        <taxon>Fungi</taxon>
        <taxon>Dikarya</taxon>
        <taxon>Ascomycota</taxon>
        <taxon>Pezizomycotina</taxon>
        <taxon>Eurotiomycetes</taxon>
        <taxon>Eurotiomycetidae</taxon>
        <taxon>Eurotiales</taxon>
        <taxon>Aspergillaceae</taxon>
        <taxon>Penicillium</taxon>
    </lineage>
</organism>
<evidence type="ECO:0000256" key="1">
    <source>
        <dbReference type="ARBA" id="ARBA00022801"/>
    </source>
</evidence>
<evidence type="ECO:0000313" key="4">
    <source>
        <dbReference type="Proteomes" id="UP000177622"/>
    </source>
</evidence>
<feature type="domain" description="Alpha/beta hydrolase fold-3" evidence="2">
    <location>
        <begin position="84"/>
        <end position="290"/>
    </location>
</feature>
<dbReference type="Proteomes" id="UP000177622">
    <property type="component" value="Unassembled WGS sequence"/>
</dbReference>
<sequence length="318" mass="35088">MSMESPYAPAWNEFLKEVGGEMLMTGTTVEQLFQDSDVNAQKITSRYEIPPPDKSVNTQDITLQDCWARIYTPPSEKDSGSVAVFIHGGGWIMGSPNIEDAACRRISKSSGMKVVSIGYRLAPKFKFPTGLDDCVRVTLWALDHFSVPSVIIMGGSAGANLAFGVTLKLVDAGFGEKVKGVLALVPATVHPDAVPEDKRDQYTALHENANNTVNTLASMGCFLDSYAAPPHDKYFSVLLHPRLRDLKKVYIVECGTDTLRDDARLMGEALKESGVPLLYDAYPGYPHYFWSYPSPVLAEASETFHENMFRALAWLDHE</sequence>
<evidence type="ECO:0000313" key="3">
    <source>
        <dbReference type="EMBL" id="OGE46735.1"/>
    </source>
</evidence>
<evidence type="ECO:0000259" key="2">
    <source>
        <dbReference type="Pfam" id="PF07859"/>
    </source>
</evidence>
<dbReference type="Gene3D" id="3.40.50.1820">
    <property type="entry name" value="alpha/beta hydrolase"/>
    <property type="match status" value="1"/>
</dbReference>
<keyword evidence="4" id="KW-1185">Reference proteome</keyword>
<dbReference type="RefSeq" id="XP_022482203.1">
    <property type="nucleotide sequence ID" value="XM_022637943.1"/>
</dbReference>
<protein>
    <recommendedName>
        <fullName evidence="2">Alpha/beta hydrolase fold-3 domain-containing protein</fullName>
    </recommendedName>
</protein>
<dbReference type="PANTHER" id="PTHR48081">
    <property type="entry name" value="AB HYDROLASE SUPERFAMILY PROTEIN C4A8.06C"/>
    <property type="match status" value="1"/>
</dbReference>